<protein>
    <submittedName>
        <fullName evidence="1">Uncharacterized protein</fullName>
    </submittedName>
</protein>
<keyword evidence="2" id="KW-1185">Reference proteome</keyword>
<name>F8L5G1_SIMNZ</name>
<dbReference type="STRING" id="331113.SNE_A14290"/>
<evidence type="ECO:0000313" key="2">
    <source>
        <dbReference type="Proteomes" id="UP000000496"/>
    </source>
</evidence>
<dbReference type="HOGENOM" id="CLU_1676670_0_0_0"/>
<dbReference type="AlphaFoldDB" id="F8L5G1"/>
<proteinExistence type="predicted"/>
<organism evidence="1 2">
    <name type="scientific">Simkania negevensis (strain ATCC VR-1471 / DSM 27360 / Z)</name>
    <dbReference type="NCBI Taxonomy" id="331113"/>
    <lineage>
        <taxon>Bacteria</taxon>
        <taxon>Pseudomonadati</taxon>
        <taxon>Chlamydiota</taxon>
        <taxon>Chlamydiia</taxon>
        <taxon>Parachlamydiales</taxon>
        <taxon>Simkaniaceae</taxon>
        <taxon>Simkania</taxon>
    </lineage>
</organism>
<dbReference type="RefSeq" id="WP_013943773.1">
    <property type="nucleotide sequence ID" value="NC_015713.1"/>
</dbReference>
<accession>F8L5G1</accession>
<sequence length="157" mass="17507">MHTTVSETFDSIVNPDYKAIDTDLKRIEKFLSKAGWIPGVSLATGAARESMGYLEVVIGLALGCFHQAAARLTKNEETRDKFYKSAEIDFSYCVNGMGNIFRGKLEQAPLWAIPALIYSKLVLIAYDAIALRLNYGHEEKEGREIQLLRNFASDGKV</sequence>
<dbReference type="EMBL" id="FR872582">
    <property type="protein sequence ID" value="CCB89306.1"/>
    <property type="molecule type" value="Genomic_DNA"/>
</dbReference>
<dbReference type="Proteomes" id="UP000000496">
    <property type="component" value="Chromosome gsn.131"/>
</dbReference>
<reference evidence="1 2" key="2">
    <citation type="journal article" date="2011" name="Mol. Biol. Evol.">
        <title>Unity in variety--the pan-genome of the Chlamydiae.</title>
        <authorList>
            <person name="Collingro A."/>
            <person name="Tischler P."/>
            <person name="Weinmaier T."/>
            <person name="Penz T."/>
            <person name="Heinz E."/>
            <person name="Brunham R.C."/>
            <person name="Read T.D."/>
            <person name="Bavoil P.M."/>
            <person name="Sachse K."/>
            <person name="Kahane S."/>
            <person name="Friedman M.G."/>
            <person name="Rattei T."/>
            <person name="Myers G.S."/>
            <person name="Horn M."/>
        </authorList>
    </citation>
    <scope>NUCLEOTIDE SEQUENCE [LARGE SCALE GENOMIC DNA]</scope>
    <source>
        <strain evidence="2">ATCC VR-1471 / Z</strain>
    </source>
</reference>
<evidence type="ECO:0000313" key="1">
    <source>
        <dbReference type="EMBL" id="CCB89306.1"/>
    </source>
</evidence>
<reference key="1">
    <citation type="journal article" date="2011" name="Mol. Biol. Evol.">
        <title>Unity in variety -- the pan-genome of the Chlamydiae.</title>
        <authorList>
            <person name="Collingro A."/>
            <person name="Tischler P."/>
            <person name="Weinmaier T."/>
            <person name="Penz T."/>
            <person name="Heinz E."/>
            <person name="Brunham R.C."/>
            <person name="Read T.D."/>
            <person name="Bavoil P.M."/>
            <person name="Sachse K."/>
            <person name="Kahane S."/>
            <person name="Friedman M.G."/>
            <person name="Rattei T."/>
            <person name="Myers G.S.A."/>
            <person name="Horn M."/>
        </authorList>
    </citation>
    <scope>NUCLEOTIDE SEQUENCE</scope>
    <source>
        <strain>Z</strain>
    </source>
</reference>
<dbReference type="KEGG" id="sng:SNE_A14290"/>
<gene>
    <name evidence="1" type="ordered locus">SNE_A14290</name>
</gene>